<protein>
    <submittedName>
        <fullName evidence="4">Helix-turn-helix domain-containing protein</fullName>
    </submittedName>
</protein>
<keyword evidence="1 2" id="KW-0238">DNA-binding</keyword>
<reference evidence="4 5" key="1">
    <citation type="journal article" date="2013" name="J. Microbiol. Biotechnol.">
        <title>Novosphingobium ginsenosidimutans sp. nov., with the ability to convert ginsenoside.</title>
        <authorList>
            <person name="Kim J.K."/>
            <person name="He D."/>
            <person name="Liu Q.M."/>
            <person name="Park H.Y."/>
            <person name="Jung M.S."/>
            <person name="Yoon M.H."/>
            <person name="Kim S.C."/>
            <person name="Im W.T."/>
        </authorList>
    </citation>
    <scope>NUCLEOTIDE SEQUENCE [LARGE SCALE GENOMIC DNA]</scope>
    <source>
        <strain evidence="4 5">FW-6</strain>
    </source>
</reference>
<dbReference type="GO" id="GO:0006355">
    <property type="term" value="P:regulation of DNA-templated transcription"/>
    <property type="evidence" value="ECO:0007669"/>
    <property type="project" value="InterPro"/>
</dbReference>
<evidence type="ECO:0000313" key="4">
    <source>
        <dbReference type="EMBL" id="QEA17450.1"/>
    </source>
</evidence>
<evidence type="ECO:0000259" key="3">
    <source>
        <dbReference type="PROSITE" id="PS51755"/>
    </source>
</evidence>
<dbReference type="GO" id="GO:0000160">
    <property type="term" value="P:phosphorelay signal transduction system"/>
    <property type="evidence" value="ECO:0007669"/>
    <property type="project" value="InterPro"/>
</dbReference>
<dbReference type="PROSITE" id="PS51755">
    <property type="entry name" value="OMPR_PHOB"/>
    <property type="match status" value="1"/>
</dbReference>
<name>A0A5B8S9M6_9SPHN</name>
<dbReference type="AlphaFoldDB" id="A0A5B8S9M6"/>
<dbReference type="Gene3D" id="1.10.10.10">
    <property type="entry name" value="Winged helix-like DNA-binding domain superfamily/Winged helix DNA-binding domain"/>
    <property type="match status" value="1"/>
</dbReference>
<gene>
    <name evidence="4" type="ORF">FRF71_04135</name>
</gene>
<evidence type="ECO:0000256" key="2">
    <source>
        <dbReference type="PROSITE-ProRule" id="PRU01091"/>
    </source>
</evidence>
<dbReference type="EMBL" id="CP042345">
    <property type="protein sequence ID" value="QEA17450.1"/>
    <property type="molecule type" value="Genomic_DNA"/>
</dbReference>
<keyword evidence="5" id="KW-1185">Reference proteome</keyword>
<feature type="domain" description="OmpR/PhoB-type" evidence="3">
    <location>
        <begin position="5"/>
        <end position="103"/>
    </location>
</feature>
<feature type="DNA-binding region" description="OmpR/PhoB-type" evidence="2">
    <location>
        <begin position="5"/>
        <end position="103"/>
    </location>
</feature>
<dbReference type="GO" id="GO:0003677">
    <property type="term" value="F:DNA binding"/>
    <property type="evidence" value="ECO:0007669"/>
    <property type="project" value="UniProtKB-UniRule"/>
</dbReference>
<dbReference type="KEGG" id="ngf:FRF71_04135"/>
<proteinExistence type="predicted"/>
<evidence type="ECO:0000313" key="5">
    <source>
        <dbReference type="Proteomes" id="UP000321172"/>
    </source>
</evidence>
<dbReference type="Pfam" id="PF00486">
    <property type="entry name" value="Trans_reg_C"/>
    <property type="match status" value="1"/>
</dbReference>
<organism evidence="4 5">
    <name type="scientific">Novosphingobium ginsenosidimutans</name>
    <dbReference type="NCBI Taxonomy" id="1176536"/>
    <lineage>
        <taxon>Bacteria</taxon>
        <taxon>Pseudomonadati</taxon>
        <taxon>Pseudomonadota</taxon>
        <taxon>Alphaproteobacteria</taxon>
        <taxon>Sphingomonadales</taxon>
        <taxon>Sphingomonadaceae</taxon>
        <taxon>Novosphingobium</taxon>
    </lineage>
</organism>
<sequence>MRALPRERTLGLLKLDLLLRDAFVAGRGAGLHPREFLLLWRLAEEPGVTVPPSELRSDVWRLAFRPETNSLAVHVSRLRAKLRVAGLDGLIETRADGGYRLADEMLRPALNLTDDPAMANGGLDAHLRLGKEAAKTNQQDNEQCAS</sequence>
<accession>A0A5B8S9M6</accession>
<dbReference type="SUPFAM" id="SSF46894">
    <property type="entry name" value="C-terminal effector domain of the bipartite response regulators"/>
    <property type="match status" value="1"/>
</dbReference>
<dbReference type="SMART" id="SM00862">
    <property type="entry name" value="Trans_reg_C"/>
    <property type="match status" value="1"/>
</dbReference>
<evidence type="ECO:0000256" key="1">
    <source>
        <dbReference type="ARBA" id="ARBA00023125"/>
    </source>
</evidence>
<dbReference type="InterPro" id="IPR036388">
    <property type="entry name" value="WH-like_DNA-bd_sf"/>
</dbReference>
<dbReference type="InterPro" id="IPR016032">
    <property type="entry name" value="Sig_transdc_resp-reg_C-effctor"/>
</dbReference>
<dbReference type="Proteomes" id="UP000321172">
    <property type="component" value="Chromosome"/>
</dbReference>
<dbReference type="OrthoDB" id="7595335at2"/>
<dbReference type="InterPro" id="IPR001867">
    <property type="entry name" value="OmpR/PhoB-type_DNA-bd"/>
</dbReference>
<dbReference type="CDD" id="cd00383">
    <property type="entry name" value="trans_reg_C"/>
    <property type="match status" value="1"/>
</dbReference>